<feature type="domain" description="N-acetylmuramoyl-L-alanine amidase" evidence="3">
    <location>
        <begin position="222"/>
        <end position="382"/>
    </location>
</feature>
<dbReference type="CDD" id="cd06583">
    <property type="entry name" value="PGRP"/>
    <property type="match status" value="1"/>
</dbReference>
<evidence type="ECO:0000259" key="3">
    <source>
        <dbReference type="SMART" id="SM00644"/>
    </source>
</evidence>
<proteinExistence type="inferred from homology"/>
<dbReference type="InterPro" id="IPR002502">
    <property type="entry name" value="Amidase_domain"/>
</dbReference>
<dbReference type="InterPro" id="IPR028994">
    <property type="entry name" value="Integrin_alpha_N"/>
</dbReference>
<evidence type="ECO:0000256" key="2">
    <source>
        <dbReference type="SAM" id="SignalP"/>
    </source>
</evidence>
<reference evidence="6" key="1">
    <citation type="submission" date="2021-02" db="EMBL/GenBank/DDBJ databases">
        <title>Leucobacter sp. CX169.</title>
        <authorList>
            <person name="Cheng Y."/>
        </authorList>
    </citation>
    <scope>NUCLEOTIDE SEQUENCE [LARGE SCALE GENOMIC DNA]</scope>
    <source>
        <strain evidence="6">JY899</strain>
    </source>
</reference>
<name>A0ABS2TJD1_9ACTO</name>
<dbReference type="PANTHER" id="PTHR11022:SF41">
    <property type="entry name" value="PEPTIDOGLYCAN-RECOGNITION PROTEIN LC-RELATED"/>
    <property type="match status" value="1"/>
</dbReference>
<dbReference type="InterPro" id="IPR036505">
    <property type="entry name" value="Amidase/PGRP_sf"/>
</dbReference>
<dbReference type="SUPFAM" id="SSF69318">
    <property type="entry name" value="Integrin alpha N-terminal domain"/>
    <property type="match status" value="1"/>
</dbReference>
<evidence type="ECO:0000259" key="4">
    <source>
        <dbReference type="SMART" id="SM00701"/>
    </source>
</evidence>
<dbReference type="SMART" id="SM00701">
    <property type="entry name" value="PGRP"/>
    <property type="match status" value="1"/>
</dbReference>
<evidence type="ECO:0000256" key="1">
    <source>
        <dbReference type="ARBA" id="ARBA00007553"/>
    </source>
</evidence>
<dbReference type="Gene3D" id="3.40.80.10">
    <property type="entry name" value="Peptidoglycan recognition protein-like"/>
    <property type="match status" value="1"/>
</dbReference>
<protein>
    <submittedName>
        <fullName evidence="5">N-acetylmuramoyl-L-alanine amidase</fullName>
    </submittedName>
</protein>
<dbReference type="InterPro" id="IPR015510">
    <property type="entry name" value="PGRP"/>
</dbReference>
<evidence type="ECO:0000313" key="6">
    <source>
        <dbReference type="Proteomes" id="UP000705983"/>
    </source>
</evidence>
<keyword evidence="2" id="KW-0732">Signal</keyword>
<feature type="domain" description="Peptidoglycan recognition protein family" evidence="4">
    <location>
        <begin position="206"/>
        <end position="376"/>
    </location>
</feature>
<feature type="chain" id="PRO_5047486714" evidence="2">
    <location>
        <begin position="22"/>
        <end position="637"/>
    </location>
</feature>
<accession>A0ABS2TJD1</accession>
<comment type="caution">
    <text evidence="5">The sequence shown here is derived from an EMBL/GenBank/DDBJ whole genome shotgun (WGS) entry which is preliminary data.</text>
</comment>
<dbReference type="PANTHER" id="PTHR11022">
    <property type="entry name" value="PEPTIDOGLYCAN RECOGNITION PROTEIN"/>
    <property type="match status" value="1"/>
</dbReference>
<dbReference type="SUPFAM" id="SSF55846">
    <property type="entry name" value="N-acetylmuramoyl-L-alanine amidase-like"/>
    <property type="match status" value="1"/>
</dbReference>
<dbReference type="InterPro" id="IPR006619">
    <property type="entry name" value="PGRP_domain_met/bac"/>
</dbReference>
<evidence type="ECO:0000313" key="5">
    <source>
        <dbReference type="EMBL" id="MBM9433877.1"/>
    </source>
</evidence>
<organism evidence="5 6">
    <name type="scientific">Flaviflexus equikiangi</name>
    <dbReference type="NCBI Taxonomy" id="2758573"/>
    <lineage>
        <taxon>Bacteria</taxon>
        <taxon>Bacillati</taxon>
        <taxon>Actinomycetota</taxon>
        <taxon>Actinomycetes</taxon>
        <taxon>Actinomycetales</taxon>
        <taxon>Actinomycetaceae</taxon>
        <taxon>Flaviflexus</taxon>
    </lineage>
</organism>
<dbReference type="EMBL" id="JAFFJS010000005">
    <property type="protein sequence ID" value="MBM9433877.1"/>
    <property type="molecule type" value="Genomic_DNA"/>
</dbReference>
<dbReference type="SMART" id="SM00644">
    <property type="entry name" value="Ami_2"/>
    <property type="match status" value="1"/>
</dbReference>
<keyword evidence="6" id="KW-1185">Reference proteome</keyword>
<dbReference type="Proteomes" id="UP000705983">
    <property type="component" value="Unassembled WGS sequence"/>
</dbReference>
<feature type="signal peptide" evidence="2">
    <location>
        <begin position="1"/>
        <end position="21"/>
    </location>
</feature>
<gene>
    <name evidence="5" type="ORF">JVW63_09250</name>
</gene>
<comment type="similarity">
    <text evidence="1">Belongs to the N-acetylmuramoyl-L-alanine amidase 2 family.</text>
</comment>
<sequence>MKIRAAVLGALITLSPTVAIADSPDGSVLINLLDVAEPRADASLLAPQSQRSTGGYSLLTAPLETDEFFVAGVTWEGPAPTAIDIRVLEHGQWGAWYALEIETGEGGRDGTEPFIAGGAEGIQVRILGDVIPEDLDLALLDGHGADNVREEAPSEASTVPMPGTESARAINADEPASEPLLETGGAGAAEPLTQADVEALAAVAAPRVIARAGWGETRVPPAWKPSYANLGSAVIHHTAGSNTYTASQAPSVVRSIHDYHTYSWGRGWDDIGYNFLVDRFGTIYEGRYGTLASAKGKMVVGGHAAPANTGSVGISVMGTYTGSVQPSASSITAIEDIIAWQFSAAGLDPEGTWTFYNSNLGRYSTVPAVLGHRDVSSTVCPGNIYPLLPSLRRSVAAKIDSAGEPVRGDNDLAIYKTNDFGPVANSIQYFGKTGDELYVGNILGNGDLPFIRRGNTFILAEGPGSPTSTRTYTLGTAGQEVYTGDIRGSGKEAIILRSGNRFDIYEDPSTNRPTSSINFGRAGDEVFVFDWDGDGMDEIAVRRGNTFYLKWMVTSGNADREINYGRRGDEVYVGSWSSNAVETITVRRGNTYYMNYTNSSGVADKQFNYGKVSDRVVVGDWDRDGRDGLGVVRDLSK</sequence>
<dbReference type="RefSeq" id="WP_187996976.1">
    <property type="nucleotide sequence ID" value="NZ_JACEXG010000005.1"/>
</dbReference>
<dbReference type="Pfam" id="PF01510">
    <property type="entry name" value="Amidase_2"/>
    <property type="match status" value="1"/>
</dbReference>